<dbReference type="Proteomes" id="UP000035642">
    <property type="component" value="Unassembled WGS sequence"/>
</dbReference>
<organism evidence="2 3">
    <name type="scientific">Angiostrongylus cantonensis</name>
    <name type="common">Rat lungworm</name>
    <dbReference type="NCBI Taxonomy" id="6313"/>
    <lineage>
        <taxon>Eukaryota</taxon>
        <taxon>Metazoa</taxon>
        <taxon>Ecdysozoa</taxon>
        <taxon>Nematoda</taxon>
        <taxon>Chromadorea</taxon>
        <taxon>Rhabditida</taxon>
        <taxon>Rhabditina</taxon>
        <taxon>Rhabditomorpha</taxon>
        <taxon>Strongyloidea</taxon>
        <taxon>Metastrongylidae</taxon>
        <taxon>Angiostrongylus</taxon>
    </lineage>
</organism>
<accession>A0A0K0DJ23</accession>
<keyword evidence="2" id="KW-1185">Reference proteome</keyword>
<protein>
    <submittedName>
        <fullName evidence="3">Ovule protein</fullName>
    </submittedName>
</protein>
<reference evidence="2" key="1">
    <citation type="submission" date="2012-09" db="EMBL/GenBank/DDBJ databases">
        <authorList>
            <person name="Martin A.A."/>
        </authorList>
    </citation>
    <scope>NUCLEOTIDE SEQUENCE</scope>
</reference>
<dbReference type="AlphaFoldDB" id="A0A0K0DJ23"/>
<evidence type="ECO:0000256" key="1">
    <source>
        <dbReference type="SAM" id="MobiDB-lite"/>
    </source>
</evidence>
<name>A0A0K0DJ23_ANGCA</name>
<feature type="compositionally biased region" description="Basic and acidic residues" evidence="1">
    <location>
        <begin position="47"/>
        <end position="62"/>
    </location>
</feature>
<evidence type="ECO:0000313" key="3">
    <source>
        <dbReference type="WBParaSite" id="ACAC_0001136301-mRNA-1"/>
    </source>
</evidence>
<feature type="compositionally biased region" description="Polar residues" evidence="1">
    <location>
        <begin position="63"/>
        <end position="72"/>
    </location>
</feature>
<dbReference type="WBParaSite" id="ACAC_0001136301-mRNA-1">
    <property type="protein sequence ID" value="ACAC_0001136301-mRNA-1"/>
    <property type="gene ID" value="ACAC_0001136301"/>
</dbReference>
<sequence length="106" mass="12088">LLQTDPSQDVNREESSRQRLIVVGARPSQFYQPEQFKWSQPQVISATKEKPALRQRRPERQSWMRSELQSSKVGGDESERASGMLPAFQMSFFSGSTEEGKLLDGK</sequence>
<feature type="region of interest" description="Disordered" evidence="1">
    <location>
        <begin position="43"/>
        <end position="79"/>
    </location>
</feature>
<proteinExistence type="predicted"/>
<evidence type="ECO:0000313" key="2">
    <source>
        <dbReference type="Proteomes" id="UP000035642"/>
    </source>
</evidence>
<reference evidence="3" key="2">
    <citation type="submission" date="2017-02" db="UniProtKB">
        <authorList>
            <consortium name="WormBaseParasite"/>
        </authorList>
    </citation>
    <scope>IDENTIFICATION</scope>
</reference>